<dbReference type="InterPro" id="IPR050182">
    <property type="entry name" value="Cytochrome_P450_fam2"/>
</dbReference>
<keyword evidence="2" id="KW-0479">Metal-binding</keyword>
<dbReference type="AlphaFoldDB" id="A0A8S1CPA8"/>
<name>A0A8S1CPA8_9INSE</name>
<reference evidence="6 7" key="1">
    <citation type="submission" date="2020-04" db="EMBL/GenBank/DDBJ databases">
        <authorList>
            <person name="Alioto T."/>
            <person name="Alioto T."/>
            <person name="Gomez Garrido J."/>
        </authorList>
    </citation>
    <scope>NUCLEOTIDE SEQUENCE [LARGE SCALE GENOMIC DNA]</scope>
</reference>
<dbReference type="GO" id="GO:0020037">
    <property type="term" value="F:heme binding"/>
    <property type="evidence" value="ECO:0007669"/>
    <property type="project" value="InterPro"/>
</dbReference>
<dbReference type="GO" id="GO:0005737">
    <property type="term" value="C:cytoplasm"/>
    <property type="evidence" value="ECO:0007669"/>
    <property type="project" value="TreeGrafter"/>
</dbReference>
<dbReference type="EMBL" id="CADEPI010000071">
    <property type="protein sequence ID" value="CAB3372295.1"/>
    <property type="molecule type" value="Genomic_DNA"/>
</dbReference>
<gene>
    <name evidence="6" type="ORF">CLODIP_2_CD13284</name>
</gene>
<keyword evidence="4" id="KW-0503">Monooxygenase</keyword>
<accession>A0A8S1CPA8</accession>
<evidence type="ECO:0000256" key="2">
    <source>
        <dbReference type="ARBA" id="ARBA00022723"/>
    </source>
</evidence>
<keyword evidence="7" id="KW-1185">Reference proteome</keyword>
<evidence type="ECO:0000256" key="5">
    <source>
        <dbReference type="SAM" id="SignalP"/>
    </source>
</evidence>
<evidence type="ECO:0000256" key="1">
    <source>
        <dbReference type="ARBA" id="ARBA00010617"/>
    </source>
</evidence>
<feature type="chain" id="PRO_5035941737" description="Cytochrome P450" evidence="5">
    <location>
        <begin position="20"/>
        <end position="382"/>
    </location>
</feature>
<proteinExistence type="inferred from homology"/>
<dbReference type="PRINTS" id="PR00463">
    <property type="entry name" value="EP450I"/>
</dbReference>
<evidence type="ECO:0000313" key="7">
    <source>
        <dbReference type="Proteomes" id="UP000494165"/>
    </source>
</evidence>
<evidence type="ECO:0000256" key="4">
    <source>
        <dbReference type="ARBA" id="ARBA00023033"/>
    </source>
</evidence>
<comment type="similarity">
    <text evidence="1">Belongs to the cytochrome P450 family.</text>
</comment>
<dbReference type="InterPro" id="IPR001128">
    <property type="entry name" value="Cyt_P450"/>
</dbReference>
<keyword evidence="4" id="KW-0560">Oxidoreductase</keyword>
<feature type="signal peptide" evidence="5">
    <location>
        <begin position="1"/>
        <end position="19"/>
    </location>
</feature>
<protein>
    <recommendedName>
        <fullName evidence="8">Cytochrome P450</fullName>
    </recommendedName>
</protein>
<dbReference type="Pfam" id="PF00067">
    <property type="entry name" value="p450"/>
    <property type="match status" value="1"/>
</dbReference>
<dbReference type="PANTHER" id="PTHR24300">
    <property type="entry name" value="CYTOCHROME P450 508A4-RELATED"/>
    <property type="match status" value="1"/>
</dbReference>
<dbReference type="InterPro" id="IPR036396">
    <property type="entry name" value="Cyt_P450_sf"/>
</dbReference>
<evidence type="ECO:0000313" key="6">
    <source>
        <dbReference type="EMBL" id="CAB3372295.1"/>
    </source>
</evidence>
<dbReference type="GO" id="GO:0016712">
    <property type="term" value="F:oxidoreductase activity, acting on paired donors, with incorporation or reduction of molecular oxygen, reduced flavin or flavoprotein as one donor, and incorporation of one atom of oxygen"/>
    <property type="evidence" value="ECO:0007669"/>
    <property type="project" value="TreeGrafter"/>
</dbReference>
<dbReference type="GO" id="GO:0005506">
    <property type="term" value="F:iron ion binding"/>
    <property type="evidence" value="ECO:0007669"/>
    <property type="project" value="InterPro"/>
</dbReference>
<keyword evidence="3" id="KW-0408">Iron</keyword>
<dbReference type="Proteomes" id="UP000494165">
    <property type="component" value="Unassembled WGS sequence"/>
</dbReference>
<dbReference type="InterPro" id="IPR002401">
    <property type="entry name" value="Cyt_P450_E_grp-I"/>
</dbReference>
<dbReference type="SUPFAM" id="SSF48264">
    <property type="entry name" value="Cytochrome P450"/>
    <property type="match status" value="1"/>
</dbReference>
<dbReference type="GO" id="GO:0008395">
    <property type="term" value="F:steroid hydroxylase activity"/>
    <property type="evidence" value="ECO:0007669"/>
    <property type="project" value="TreeGrafter"/>
</dbReference>
<comment type="caution">
    <text evidence="6">The sequence shown here is derived from an EMBL/GenBank/DDBJ whole genome shotgun (WGS) entry which is preliminary data.</text>
</comment>
<dbReference type="GO" id="GO:0006082">
    <property type="term" value="P:organic acid metabolic process"/>
    <property type="evidence" value="ECO:0007669"/>
    <property type="project" value="TreeGrafter"/>
</dbReference>
<dbReference type="OrthoDB" id="1844152at2759"/>
<dbReference type="Gene3D" id="1.10.630.10">
    <property type="entry name" value="Cytochrome P450"/>
    <property type="match status" value="1"/>
</dbReference>
<dbReference type="PANTHER" id="PTHR24300:SF403">
    <property type="entry name" value="CYTOCHROME P450 306A1"/>
    <property type="match status" value="1"/>
</dbReference>
<evidence type="ECO:0008006" key="8">
    <source>
        <dbReference type="Google" id="ProtNLM"/>
    </source>
</evidence>
<evidence type="ECO:0000256" key="3">
    <source>
        <dbReference type="ARBA" id="ARBA00023004"/>
    </source>
</evidence>
<sequence>MLLEVVFCLLLFFWAVKRASRGPPGPWGLPLLGYLPFIDPVKPYVSLANLAQRYDAGIYGISLGNVKTVVLTDAKLIRHALNREECAGRAPLYLTHGIMNGYGIICAEGIRWKEHRRFITSALKSMGMVKIGGSRDLLGKRVMEGADQFVKIIKEKFAQGEDAIDPAPLLSHTLGSLVYDIVFGKRYERDDETWVWLQHLQEEGTKLIGVAGPLNFLPWFRFIPKFRDSIKFLIDGKNKTHDLYREQLKFYMDSGLMGGDTHLAGAYLKEVKERTKTGNVSTFTEPQVLHALADIFGASLDTTNATLKWFLLFMALHPEVQSIVKAELDEAALARDERNPRMSDLSCCPYTEAAISETQRLRSVVPTGIPHGAIQVPAPCSS</sequence>
<keyword evidence="5" id="KW-0732">Signal</keyword>
<dbReference type="GO" id="GO:0006805">
    <property type="term" value="P:xenobiotic metabolic process"/>
    <property type="evidence" value="ECO:0007669"/>
    <property type="project" value="TreeGrafter"/>
</dbReference>
<organism evidence="6 7">
    <name type="scientific">Cloeon dipterum</name>
    <dbReference type="NCBI Taxonomy" id="197152"/>
    <lineage>
        <taxon>Eukaryota</taxon>
        <taxon>Metazoa</taxon>
        <taxon>Ecdysozoa</taxon>
        <taxon>Arthropoda</taxon>
        <taxon>Hexapoda</taxon>
        <taxon>Insecta</taxon>
        <taxon>Pterygota</taxon>
        <taxon>Palaeoptera</taxon>
        <taxon>Ephemeroptera</taxon>
        <taxon>Pisciforma</taxon>
        <taxon>Baetidae</taxon>
        <taxon>Cloeon</taxon>
    </lineage>
</organism>